<name>A0A6N2R0R4_9BACE</name>
<reference evidence="2" key="1">
    <citation type="submission" date="2019-11" db="EMBL/GenBank/DDBJ databases">
        <authorList>
            <person name="Feng L."/>
        </authorList>
    </citation>
    <scope>NUCLEOTIDE SEQUENCE</scope>
    <source>
        <strain evidence="2">BintestinalisLFYP9</strain>
    </source>
</reference>
<dbReference type="AlphaFoldDB" id="A0A6N2R0R4"/>
<gene>
    <name evidence="2" type="ORF">BILFYP9_00388</name>
</gene>
<feature type="transmembrane region" description="Helical" evidence="1">
    <location>
        <begin position="12"/>
        <end position="31"/>
    </location>
</feature>
<keyword evidence="1" id="KW-1133">Transmembrane helix</keyword>
<keyword evidence="1" id="KW-0472">Membrane</keyword>
<evidence type="ECO:0000313" key="2">
    <source>
        <dbReference type="EMBL" id="VYS74337.1"/>
    </source>
</evidence>
<protein>
    <submittedName>
        <fullName evidence="2">Uncharacterized protein</fullName>
    </submittedName>
</protein>
<dbReference type="EMBL" id="CACRSU010000004">
    <property type="protein sequence ID" value="VYS74337.1"/>
    <property type="molecule type" value="Genomic_DNA"/>
</dbReference>
<proteinExistence type="predicted"/>
<keyword evidence="1" id="KW-0812">Transmembrane</keyword>
<evidence type="ECO:0000256" key="1">
    <source>
        <dbReference type="SAM" id="Phobius"/>
    </source>
</evidence>
<accession>A0A6N2R0R4</accession>
<organism evidence="2">
    <name type="scientific">Bacteroides intestinalis</name>
    <dbReference type="NCBI Taxonomy" id="329854"/>
    <lineage>
        <taxon>Bacteria</taxon>
        <taxon>Pseudomonadati</taxon>
        <taxon>Bacteroidota</taxon>
        <taxon>Bacteroidia</taxon>
        <taxon>Bacteroidales</taxon>
        <taxon>Bacteroidaceae</taxon>
        <taxon>Bacteroides</taxon>
    </lineage>
</organism>
<sequence length="47" mass="5398">MGQCANTIPWIVNYALTAFSLIILSINLKLVMQIYEKYIVSGIYCRK</sequence>